<name>A0AA36N9L6_9DINO</name>
<evidence type="ECO:0000256" key="2">
    <source>
        <dbReference type="ARBA" id="ARBA00022803"/>
    </source>
</evidence>
<reference evidence="5" key="1">
    <citation type="submission" date="2023-08" db="EMBL/GenBank/DDBJ databases">
        <authorList>
            <person name="Chen Y."/>
            <person name="Shah S."/>
            <person name="Dougan E. K."/>
            <person name="Thang M."/>
            <person name="Chan C."/>
        </authorList>
    </citation>
    <scope>NUCLEOTIDE SEQUENCE</scope>
</reference>
<feature type="region of interest" description="Disordered" evidence="4">
    <location>
        <begin position="24"/>
        <end position="209"/>
    </location>
</feature>
<sequence length="591" mass="63011">MAAETSLDALLGALDAANSFLGEEGDAAEKGADAGALRPVEPPEPDVEQTVNISEEQMEPAPEAASSSRAEDQSGDTVEGKDVSEPKGEAGPSLLRRPKRRLALAPQVPYAAPALTRAAPGPAAERDVESFLSEVLDSEEEQMEEAPFPVFPAQPADPEPTAVEPSAAEPSAAEPSAAEPSAEPTAAKAAAAAPKFRVRKKSKGPRPTCVEDGACEPKFFESKEDFEGFWVDALDKALLSASAGGVGLLRRPAPKEKRPTSSENPLTRTLSKGLSSSLADARARLGRGQGIARLLGVGKGSGRTAPKSAVRALEAFNGGVPADEALHEARGLVYRDMGDYETALLDFDAVIDLEPEKGRHYYNRGVVYHRMGRQEDAIEDLSRAIDLGSQEAAVFSERGLAWRAFGNMAQAVIDLTAAIEADGTQTLYLSNRAQCLFEQGLYDRAEADLSCALQIDGRDGELLYRRGITRYAQTHYAESIADLKAALAQGPISGHEAEVYYHLGVSYANLGKHQLAVPAYDQAISLAEGRPHYLHERAKSLQIVGEPGTQNLEPACGGGFGEDSARHKRALDDFSRVIDMQPTNARAMRSA</sequence>
<dbReference type="InterPro" id="IPR011990">
    <property type="entry name" value="TPR-like_helical_dom_sf"/>
</dbReference>
<dbReference type="AlphaFoldDB" id="A0AA36N9L6"/>
<dbReference type="PANTHER" id="PTHR44858:SF1">
    <property type="entry name" value="UDP-N-ACETYLGLUCOSAMINE--PEPTIDE N-ACETYLGLUCOSAMINYLTRANSFERASE SPINDLY-RELATED"/>
    <property type="match status" value="1"/>
</dbReference>
<gene>
    <name evidence="5" type="ORF">EVOR1521_LOCUS22764</name>
</gene>
<dbReference type="EMBL" id="CAUJNA010003327">
    <property type="protein sequence ID" value="CAJ1399187.1"/>
    <property type="molecule type" value="Genomic_DNA"/>
</dbReference>
<keyword evidence="2 3" id="KW-0802">TPR repeat</keyword>
<evidence type="ECO:0000313" key="5">
    <source>
        <dbReference type="EMBL" id="CAJ1399187.1"/>
    </source>
</evidence>
<feature type="region of interest" description="Disordered" evidence="4">
    <location>
        <begin position="249"/>
        <end position="274"/>
    </location>
</feature>
<evidence type="ECO:0000256" key="4">
    <source>
        <dbReference type="SAM" id="MobiDB-lite"/>
    </source>
</evidence>
<feature type="compositionally biased region" description="Polar residues" evidence="4">
    <location>
        <begin position="261"/>
        <end position="274"/>
    </location>
</feature>
<protein>
    <recommendedName>
        <fullName evidence="7">Tetratricopeptide repeat protein</fullName>
    </recommendedName>
</protein>
<feature type="compositionally biased region" description="Low complexity" evidence="4">
    <location>
        <begin position="159"/>
        <end position="195"/>
    </location>
</feature>
<evidence type="ECO:0000313" key="6">
    <source>
        <dbReference type="Proteomes" id="UP001178507"/>
    </source>
</evidence>
<dbReference type="SMART" id="SM00028">
    <property type="entry name" value="TPR"/>
    <property type="match status" value="6"/>
</dbReference>
<dbReference type="PROSITE" id="PS50005">
    <property type="entry name" value="TPR"/>
    <property type="match status" value="3"/>
</dbReference>
<accession>A0AA36N9L6</accession>
<keyword evidence="6" id="KW-1185">Reference proteome</keyword>
<evidence type="ECO:0000256" key="3">
    <source>
        <dbReference type="PROSITE-ProRule" id="PRU00339"/>
    </source>
</evidence>
<feature type="compositionally biased region" description="Low complexity" evidence="4">
    <location>
        <begin position="59"/>
        <end position="68"/>
    </location>
</feature>
<dbReference type="PANTHER" id="PTHR44858">
    <property type="entry name" value="TETRATRICOPEPTIDE REPEAT PROTEIN 6"/>
    <property type="match status" value="1"/>
</dbReference>
<dbReference type="InterPro" id="IPR019734">
    <property type="entry name" value="TPR_rpt"/>
</dbReference>
<feature type="repeat" description="TPR" evidence="3">
    <location>
        <begin position="497"/>
        <end position="530"/>
    </location>
</feature>
<proteinExistence type="predicted"/>
<dbReference type="SUPFAM" id="SSF48452">
    <property type="entry name" value="TPR-like"/>
    <property type="match status" value="2"/>
</dbReference>
<comment type="caution">
    <text evidence="5">The sequence shown here is derived from an EMBL/GenBank/DDBJ whole genome shotgun (WGS) entry which is preliminary data.</text>
</comment>
<dbReference type="Pfam" id="PF13432">
    <property type="entry name" value="TPR_16"/>
    <property type="match status" value="2"/>
</dbReference>
<evidence type="ECO:0008006" key="7">
    <source>
        <dbReference type="Google" id="ProtNLM"/>
    </source>
</evidence>
<feature type="compositionally biased region" description="Basic and acidic residues" evidence="4">
    <location>
        <begin position="78"/>
        <end position="88"/>
    </location>
</feature>
<keyword evidence="1" id="KW-0677">Repeat</keyword>
<dbReference type="InterPro" id="IPR050498">
    <property type="entry name" value="Ycf3"/>
</dbReference>
<feature type="compositionally biased region" description="Pro residues" evidence="4">
    <location>
        <begin position="149"/>
        <end position="158"/>
    </location>
</feature>
<organism evidence="5 6">
    <name type="scientific">Effrenium voratum</name>
    <dbReference type="NCBI Taxonomy" id="2562239"/>
    <lineage>
        <taxon>Eukaryota</taxon>
        <taxon>Sar</taxon>
        <taxon>Alveolata</taxon>
        <taxon>Dinophyceae</taxon>
        <taxon>Suessiales</taxon>
        <taxon>Symbiodiniaceae</taxon>
        <taxon>Effrenium</taxon>
    </lineage>
</organism>
<dbReference type="Gene3D" id="1.25.40.10">
    <property type="entry name" value="Tetratricopeptide repeat domain"/>
    <property type="match status" value="3"/>
</dbReference>
<feature type="repeat" description="TPR" evidence="3">
    <location>
        <begin position="358"/>
        <end position="391"/>
    </location>
</feature>
<feature type="repeat" description="TPR" evidence="3">
    <location>
        <begin position="324"/>
        <end position="357"/>
    </location>
</feature>
<dbReference type="Proteomes" id="UP001178507">
    <property type="component" value="Unassembled WGS sequence"/>
</dbReference>
<evidence type="ECO:0000256" key="1">
    <source>
        <dbReference type="ARBA" id="ARBA00022737"/>
    </source>
</evidence>